<sequence>MSRSTRRITSAVGRGYTRSHAVLCILMIAICICCSAVQVAFAQGLAQYVTAVEDGVRAEFGGYAYQISGGSDAAVQALNRHVTQGDAIAVMRMRGAVASADGRLATSGDVTLMSGPSRYGRLIQGRQPQTERELSLSREACSQIGATIGDTIELRLDDMPSAGGKYTVTGVTVNPATLSDVSIVTVTEADNLSDAQMWLSDTAIADTGVLLNEASHGNIHVGREEGAVEEMKSSVLERVLPGNYLYALALGIAISLIYAIMFIALYTSGHCNGRRVEQALNACGFSAKQSRRIILRHAVLTTIVSIAVGIMVGACVMWLFHTWFGELFDQLWRWNIADALAGTCMAMVCLALGWALSVVALFRSRTEHVETLEGKTRAYRLCGIALCIVGLALLASYHLWVPAVQGKIGALMAAAGLMAVLMFVPYLRLTPIQQRVALRSRGYTVPLCVLVALVCSFASAISAENMLAATSTSNEGKFSVNNINARDVEYLQSTYPQAMADALVFFKPDDGALQIRVPDPTSFDCLADSDVMAMDCYYHDGDMAQDMVLFAQPGTEAGKLIGYAKPNLIDAQNQVGIIGVDVSDPNAEAEPIVFSMQVPVTGGNHVLRNDDDVMPGVVLDTSSPVLEQDGVEMSDSRLLILPTFGSLPDETKNAIRSDVIVRAGYALVVEDDSTERRQMESMAIGVAILVSLANLIIIAVCASAALSTQRQLRDDMWYLGASRWQLARLVTPLALPVGLGSMTASIMGWLASHPWIIQPEWTQSVTGWWWLMPSVVALVCCALLYGVASLPPRSSASHA</sequence>
<keyword evidence="1" id="KW-1133">Transmembrane helix</keyword>
<accession>A0A7Y0EMW7</accession>
<protein>
    <submittedName>
        <fullName evidence="2">Efflux ABC transporter permease</fullName>
    </submittedName>
</protein>
<feature type="transmembrane region" description="Helical" evidence="1">
    <location>
        <begin position="682"/>
        <end position="706"/>
    </location>
</feature>
<gene>
    <name evidence="2" type="ORF">G1C95_0400</name>
</gene>
<feature type="transmembrane region" description="Helical" evidence="1">
    <location>
        <begin position="408"/>
        <end position="429"/>
    </location>
</feature>
<feature type="transmembrane region" description="Helical" evidence="1">
    <location>
        <begin position="21"/>
        <end position="41"/>
    </location>
</feature>
<feature type="transmembrane region" description="Helical" evidence="1">
    <location>
        <begin position="383"/>
        <end position="402"/>
    </location>
</feature>
<dbReference type="Proteomes" id="UP000532194">
    <property type="component" value="Unassembled WGS sequence"/>
</dbReference>
<feature type="transmembrane region" description="Helical" evidence="1">
    <location>
        <begin position="767"/>
        <end position="788"/>
    </location>
</feature>
<dbReference type="RefSeq" id="WP_169171249.1">
    <property type="nucleotide sequence ID" value="NZ_JAAIII010000001.1"/>
</dbReference>
<proteinExistence type="predicted"/>
<keyword evidence="1" id="KW-0472">Membrane</keyword>
<evidence type="ECO:0000313" key="3">
    <source>
        <dbReference type="Proteomes" id="UP000532194"/>
    </source>
</evidence>
<dbReference type="AlphaFoldDB" id="A0A7Y0EMW7"/>
<reference evidence="2 3" key="1">
    <citation type="submission" date="2020-02" db="EMBL/GenBank/DDBJ databases">
        <title>Characterization of phylogenetic diversity of novel bifidobacterial species isolated in Czech ZOOs.</title>
        <authorList>
            <person name="Lugli G.A."/>
            <person name="Vera N.B."/>
            <person name="Ventura M."/>
        </authorList>
    </citation>
    <scope>NUCLEOTIDE SEQUENCE [LARGE SCALE GENOMIC DNA]</scope>
    <source>
        <strain evidence="2 3">DSM 109957</strain>
    </source>
</reference>
<feature type="transmembrane region" description="Helical" evidence="1">
    <location>
        <begin position="441"/>
        <end position="461"/>
    </location>
</feature>
<dbReference type="EMBL" id="JAAIII010000001">
    <property type="protein sequence ID" value="NMM93215.1"/>
    <property type="molecule type" value="Genomic_DNA"/>
</dbReference>
<comment type="caution">
    <text evidence="2">The sequence shown here is derived from an EMBL/GenBank/DDBJ whole genome shotgun (WGS) entry which is preliminary data.</text>
</comment>
<keyword evidence="3" id="KW-1185">Reference proteome</keyword>
<feature type="transmembrane region" description="Helical" evidence="1">
    <location>
        <begin position="726"/>
        <end position="747"/>
    </location>
</feature>
<feature type="transmembrane region" description="Helical" evidence="1">
    <location>
        <begin position="340"/>
        <end position="362"/>
    </location>
</feature>
<keyword evidence="1" id="KW-0812">Transmembrane</keyword>
<evidence type="ECO:0000313" key="2">
    <source>
        <dbReference type="EMBL" id="NMM93215.1"/>
    </source>
</evidence>
<feature type="transmembrane region" description="Helical" evidence="1">
    <location>
        <begin position="298"/>
        <end position="320"/>
    </location>
</feature>
<evidence type="ECO:0000256" key="1">
    <source>
        <dbReference type="SAM" id="Phobius"/>
    </source>
</evidence>
<name>A0A7Y0EMW7_9BIFI</name>
<organism evidence="2 3">
    <name type="scientific">Bifidobacterium oedipodis</name>
    <dbReference type="NCBI Taxonomy" id="2675322"/>
    <lineage>
        <taxon>Bacteria</taxon>
        <taxon>Bacillati</taxon>
        <taxon>Actinomycetota</taxon>
        <taxon>Actinomycetes</taxon>
        <taxon>Bifidobacteriales</taxon>
        <taxon>Bifidobacteriaceae</taxon>
        <taxon>Bifidobacterium</taxon>
    </lineage>
</organism>
<feature type="transmembrane region" description="Helical" evidence="1">
    <location>
        <begin position="244"/>
        <end position="266"/>
    </location>
</feature>